<dbReference type="KEGG" id="mbai:MB901379_00126"/>
<name>A0A3S4DQA8_9MYCO</name>
<organism evidence="2 3">
    <name type="scientific">Mycobacterium basiliense</name>
    <dbReference type="NCBI Taxonomy" id="2094119"/>
    <lineage>
        <taxon>Bacteria</taxon>
        <taxon>Bacillati</taxon>
        <taxon>Actinomycetota</taxon>
        <taxon>Actinomycetes</taxon>
        <taxon>Mycobacteriales</taxon>
        <taxon>Mycobacteriaceae</taxon>
        <taxon>Mycobacterium</taxon>
    </lineage>
</organism>
<dbReference type="RefSeq" id="WP_158014841.1">
    <property type="nucleotide sequence ID" value="NZ_CBCSKE010000019.1"/>
</dbReference>
<dbReference type="SUPFAM" id="SSF140459">
    <property type="entry name" value="PE/PPE dimer-like"/>
    <property type="match status" value="1"/>
</dbReference>
<evidence type="ECO:0000259" key="1">
    <source>
        <dbReference type="Pfam" id="PF00934"/>
    </source>
</evidence>
<dbReference type="Proteomes" id="UP000269998">
    <property type="component" value="Chromosome"/>
</dbReference>
<sequence length="98" mass="9758">MQSMSYDPAVAGLVASIVANAYRGLAAGTSASAAVTGLAPAGADEVSAQFASAFAAEGAQVLALNTSAQEELARAGEAFQQIANMYSAVDDNWSDALA</sequence>
<dbReference type="AlphaFoldDB" id="A0A3S4DQA8"/>
<feature type="domain" description="PE" evidence="1">
    <location>
        <begin position="5"/>
        <end position="91"/>
    </location>
</feature>
<proteinExistence type="predicted"/>
<dbReference type="EMBL" id="LR130759">
    <property type="protein sequence ID" value="VDM86607.1"/>
    <property type="molecule type" value="Genomic_DNA"/>
</dbReference>
<reference evidence="3" key="1">
    <citation type="submission" date="2018-02" db="EMBL/GenBank/DDBJ databases">
        <authorList>
            <person name="Seth-Smith MB H."/>
            <person name="Seth-Smith H."/>
        </authorList>
    </citation>
    <scope>NUCLEOTIDE SEQUENCE [LARGE SCALE GENOMIC DNA]</scope>
</reference>
<dbReference type="InterPro" id="IPR038332">
    <property type="entry name" value="PPE_sf"/>
</dbReference>
<dbReference type="Pfam" id="PF00934">
    <property type="entry name" value="PE"/>
    <property type="match status" value="1"/>
</dbReference>
<dbReference type="InterPro" id="IPR000084">
    <property type="entry name" value="PE-PGRS_N"/>
</dbReference>
<gene>
    <name evidence="2" type="ORF">MB901379_00126</name>
</gene>
<dbReference type="OrthoDB" id="4753420at2"/>
<accession>A0A3S4DQA8</accession>
<protein>
    <submittedName>
        <fullName evidence="2">Putative PE family protein PE35</fullName>
    </submittedName>
</protein>
<keyword evidence="3" id="KW-1185">Reference proteome</keyword>
<evidence type="ECO:0000313" key="3">
    <source>
        <dbReference type="Proteomes" id="UP000269998"/>
    </source>
</evidence>
<evidence type="ECO:0000313" key="2">
    <source>
        <dbReference type="EMBL" id="VDM86607.1"/>
    </source>
</evidence>
<dbReference type="Gene3D" id="1.10.287.850">
    <property type="entry name" value="HP0062-like domain"/>
    <property type="match status" value="1"/>
</dbReference>